<dbReference type="PANTHER" id="PTHR14218:SF19">
    <property type="entry name" value="SERINE PROTEASE AORO, PUTATIVE (AFU_ORTHOLOGUE AFUA_6G10250)-RELATED"/>
    <property type="match status" value="1"/>
</dbReference>
<comment type="caution">
    <text evidence="10">Lacks conserved residue(s) required for the propagation of feature annotation.</text>
</comment>
<dbReference type="Gene3D" id="3.40.50.200">
    <property type="entry name" value="Peptidase S8/S53 domain"/>
    <property type="match status" value="1"/>
</dbReference>
<keyword evidence="9" id="KW-0863">Zinc-finger</keyword>
<dbReference type="GO" id="GO:0008270">
    <property type="term" value="F:zinc ion binding"/>
    <property type="evidence" value="ECO:0007669"/>
    <property type="project" value="UniProtKB-KW"/>
</dbReference>
<gene>
    <name evidence="14" type="ORF">Clacol_008456</name>
</gene>
<reference evidence="14" key="1">
    <citation type="submission" date="2021-10" db="EMBL/GenBank/DDBJ databases">
        <title>De novo Genome Assembly of Clathrus columnatus (Basidiomycota, Fungi) Using Illumina and Nanopore Sequence Data.</title>
        <authorList>
            <person name="Ogiso-Tanaka E."/>
            <person name="Itagaki H."/>
            <person name="Hosoya T."/>
            <person name="Hosaka K."/>
        </authorList>
    </citation>
    <scope>NUCLEOTIDE SEQUENCE</scope>
    <source>
        <strain evidence="14">MO-923</strain>
    </source>
</reference>
<evidence type="ECO:0000256" key="9">
    <source>
        <dbReference type="PROSITE-ProRule" id="PRU00042"/>
    </source>
</evidence>
<keyword evidence="7" id="KW-0106">Calcium</keyword>
<keyword evidence="4" id="KW-0479">Metal-binding</keyword>
<evidence type="ECO:0008006" key="16">
    <source>
        <dbReference type="Google" id="ProtNLM"/>
    </source>
</evidence>
<sequence>MIASYDLNRNTGNNHIYAYPYASNIVGLSGDFYLQSQNSVFNNYGLPLPHQINSSSSSQEVIGDASRRGAILSTAPAADSTVPVNMKTLDIRGKGIMTDPLPKKPALSHPTTTASQFPSTLTITQNHVDSSNQIHNLVKLETVSPVSFPQLIQQTSQGFYCGLSRCPFPRKIFFSAEAVIEHIRTEDIPRSKPQAVWCSCNNWFSSKSVGQRHVRGENEGMQYKCPVAKCTRRFKRKDQIESHLRAGHPKKNPKRRKACNVVQDNEQQELRYIVGRQLFGDKCLATAPDGSIIGLLERKGKTWEKRWQQQNTEIDKVYYQMEQPDILAQDTKRLINQATRQTKRQICLSDTADCALLATEEDIETVVTYYDDHFLNVEGEDSDVEIPSGHQAVPVPLAFPSPDLDDYLMDIAHPESENYGRLWTQKQIIETFAASPETIATVKDWLILHGLDKEKIKLSSDRLWLIVEMTAQDAESLLEATYQVFEHAESACDSYSLPSHIQNHVDFVHPGTTLNAPKTSNTKRRSVSGKSNDKVSKRDTQVTLPPGFSANSTDRCDEVILPVCIRKLYDFHYDFKESKPDRIGVSIYRQEDLDGFFGIFSPDSVGNSPIFVSIDGGILQGNDSAEPISDPSESNLDLEYLMTFVHPQDVTLYQTGSLQVASDSLLNNFLDALDDTYCSFEGGDDPSVDAVFPESQPGGFQGPADCGTVKPANVISISYGAPESTFSAFYLQRQCHEFGKLSLGGSTILFGSGDSGVAGIFGCIDEETGNPDINGTKFTGCIYTYALAFQERLLAPTSPLLKNCTKVGATQMNPNSTVRDPELALNISGGGFSSMFPRPSYQRPVVDKYLENFVPEHAKGNFDTNGRGYPDLSSNGACLSGQINDEFFLVEGTSASTPVIAAMITAINDARMAVGKNPVGFINPTIYSERFQPAFNDITTGGNIGCEWASETRLDGIP</sequence>
<dbReference type="EMBL" id="BPWL01000009">
    <property type="protein sequence ID" value="GJJ14194.1"/>
    <property type="molecule type" value="Genomic_DNA"/>
</dbReference>
<evidence type="ECO:0000256" key="3">
    <source>
        <dbReference type="ARBA" id="ARBA00022670"/>
    </source>
</evidence>
<dbReference type="InterPro" id="IPR013087">
    <property type="entry name" value="Znf_C2H2_type"/>
</dbReference>
<dbReference type="PROSITE" id="PS51695">
    <property type="entry name" value="SEDOLISIN"/>
    <property type="match status" value="1"/>
</dbReference>
<organism evidence="14 15">
    <name type="scientific">Clathrus columnatus</name>
    <dbReference type="NCBI Taxonomy" id="1419009"/>
    <lineage>
        <taxon>Eukaryota</taxon>
        <taxon>Fungi</taxon>
        <taxon>Dikarya</taxon>
        <taxon>Basidiomycota</taxon>
        <taxon>Agaricomycotina</taxon>
        <taxon>Agaricomycetes</taxon>
        <taxon>Phallomycetidae</taxon>
        <taxon>Phallales</taxon>
        <taxon>Clathraceae</taxon>
        <taxon>Clathrus</taxon>
    </lineage>
</organism>
<dbReference type="Gene3D" id="3.30.160.60">
    <property type="entry name" value="Classic Zinc Finger"/>
    <property type="match status" value="1"/>
</dbReference>
<evidence type="ECO:0000256" key="4">
    <source>
        <dbReference type="ARBA" id="ARBA00022723"/>
    </source>
</evidence>
<comment type="cofactor">
    <cofactor evidence="1">
        <name>Ca(2+)</name>
        <dbReference type="ChEBI" id="CHEBI:29108"/>
    </cofactor>
</comment>
<feature type="active site" description="Charge relay system" evidence="10">
    <location>
        <position position="633"/>
    </location>
</feature>
<dbReference type="CDD" id="cd11377">
    <property type="entry name" value="Pro-peptidase_S53"/>
    <property type="match status" value="1"/>
</dbReference>
<keyword evidence="15" id="KW-1185">Reference proteome</keyword>
<keyword evidence="9" id="KW-0862">Zinc</keyword>
<keyword evidence="3 10" id="KW-0645">Protease</keyword>
<dbReference type="PANTHER" id="PTHR14218">
    <property type="entry name" value="PROTEASE S8 TRIPEPTIDYL PEPTIDASE I CLN2"/>
    <property type="match status" value="1"/>
</dbReference>
<dbReference type="InterPro" id="IPR030400">
    <property type="entry name" value="Sedolisin_dom"/>
</dbReference>
<dbReference type="SUPFAM" id="SSF54897">
    <property type="entry name" value="Protease propeptides/inhibitors"/>
    <property type="match status" value="1"/>
</dbReference>
<evidence type="ECO:0000313" key="15">
    <source>
        <dbReference type="Proteomes" id="UP001050691"/>
    </source>
</evidence>
<name>A0AAV5AM53_9AGAM</name>
<dbReference type="GO" id="GO:0005576">
    <property type="term" value="C:extracellular region"/>
    <property type="evidence" value="ECO:0007669"/>
    <property type="project" value="UniProtKB-SubCell"/>
</dbReference>
<keyword evidence="8" id="KW-0865">Zymogen</keyword>
<comment type="subcellular location">
    <subcellularLocation>
        <location evidence="2">Secreted</location>
        <location evidence="2">Extracellular space</location>
    </subcellularLocation>
</comment>
<evidence type="ECO:0000259" key="13">
    <source>
        <dbReference type="PROSITE" id="PS51695"/>
    </source>
</evidence>
<feature type="domain" description="Peptidase S53" evidence="13">
    <location>
        <begin position="559"/>
        <end position="958"/>
    </location>
</feature>
<dbReference type="GO" id="GO:0004252">
    <property type="term" value="F:serine-type endopeptidase activity"/>
    <property type="evidence" value="ECO:0007669"/>
    <property type="project" value="UniProtKB-UniRule"/>
</dbReference>
<keyword evidence="5 10" id="KW-0378">Hydrolase</keyword>
<dbReference type="PROSITE" id="PS00028">
    <property type="entry name" value="ZINC_FINGER_C2H2_1"/>
    <property type="match status" value="1"/>
</dbReference>
<feature type="active site" description="Charge relay system" evidence="10">
    <location>
        <position position="894"/>
    </location>
</feature>
<dbReference type="SUPFAM" id="SSF52743">
    <property type="entry name" value="Subtilisin-like"/>
    <property type="match status" value="1"/>
</dbReference>
<dbReference type="PROSITE" id="PS50157">
    <property type="entry name" value="ZINC_FINGER_C2H2_2"/>
    <property type="match status" value="1"/>
</dbReference>
<dbReference type="InterPro" id="IPR050819">
    <property type="entry name" value="Tripeptidyl-peptidase_I"/>
</dbReference>
<evidence type="ECO:0000256" key="2">
    <source>
        <dbReference type="ARBA" id="ARBA00004239"/>
    </source>
</evidence>
<dbReference type="AlphaFoldDB" id="A0AAV5AM53"/>
<evidence type="ECO:0000256" key="6">
    <source>
        <dbReference type="ARBA" id="ARBA00022825"/>
    </source>
</evidence>
<dbReference type="InterPro" id="IPR015366">
    <property type="entry name" value="S53_propep"/>
</dbReference>
<feature type="compositionally biased region" description="Basic and acidic residues" evidence="11">
    <location>
        <begin position="531"/>
        <end position="540"/>
    </location>
</feature>
<dbReference type="Pfam" id="PF09286">
    <property type="entry name" value="Pro-kuma_activ"/>
    <property type="match status" value="1"/>
</dbReference>
<dbReference type="Proteomes" id="UP001050691">
    <property type="component" value="Unassembled WGS sequence"/>
</dbReference>
<evidence type="ECO:0000256" key="5">
    <source>
        <dbReference type="ARBA" id="ARBA00022801"/>
    </source>
</evidence>
<accession>A0AAV5AM53</accession>
<feature type="active site" description="Charge relay system" evidence="10">
    <location>
        <position position="637"/>
    </location>
</feature>
<keyword evidence="6 10" id="KW-0720">Serine protease</keyword>
<evidence type="ECO:0000313" key="14">
    <source>
        <dbReference type="EMBL" id="GJJ14194.1"/>
    </source>
</evidence>
<dbReference type="InterPro" id="IPR036852">
    <property type="entry name" value="Peptidase_S8/S53_dom_sf"/>
</dbReference>
<evidence type="ECO:0000259" key="12">
    <source>
        <dbReference type="PROSITE" id="PS50157"/>
    </source>
</evidence>
<protein>
    <recommendedName>
        <fullName evidence="16">C2H2-type domain-containing protein</fullName>
    </recommendedName>
</protein>
<evidence type="ECO:0000256" key="10">
    <source>
        <dbReference type="PROSITE-ProRule" id="PRU01032"/>
    </source>
</evidence>
<dbReference type="GO" id="GO:0006508">
    <property type="term" value="P:proteolysis"/>
    <property type="evidence" value="ECO:0007669"/>
    <property type="project" value="UniProtKB-KW"/>
</dbReference>
<evidence type="ECO:0000256" key="11">
    <source>
        <dbReference type="SAM" id="MobiDB-lite"/>
    </source>
</evidence>
<feature type="domain" description="C2H2-type" evidence="12">
    <location>
        <begin position="223"/>
        <end position="253"/>
    </location>
</feature>
<dbReference type="SMART" id="SM00944">
    <property type="entry name" value="Pro-kuma_activ"/>
    <property type="match status" value="1"/>
</dbReference>
<evidence type="ECO:0000256" key="1">
    <source>
        <dbReference type="ARBA" id="ARBA00001913"/>
    </source>
</evidence>
<feature type="region of interest" description="Disordered" evidence="11">
    <location>
        <begin position="512"/>
        <end position="546"/>
    </location>
</feature>
<dbReference type="GO" id="GO:0008240">
    <property type="term" value="F:tripeptidyl-peptidase activity"/>
    <property type="evidence" value="ECO:0007669"/>
    <property type="project" value="TreeGrafter"/>
</dbReference>
<evidence type="ECO:0000256" key="8">
    <source>
        <dbReference type="ARBA" id="ARBA00023145"/>
    </source>
</evidence>
<dbReference type="CDD" id="cd04056">
    <property type="entry name" value="Peptidases_S53"/>
    <property type="match status" value="1"/>
</dbReference>
<evidence type="ECO:0000256" key="7">
    <source>
        <dbReference type="ARBA" id="ARBA00022837"/>
    </source>
</evidence>
<proteinExistence type="predicted"/>
<comment type="caution">
    <text evidence="14">The sequence shown here is derived from an EMBL/GenBank/DDBJ whole genome shotgun (WGS) entry which is preliminary data.</text>
</comment>